<organism evidence="1 2">
    <name type="scientific">Bifidobacterium tsurumiense</name>
    <dbReference type="NCBI Taxonomy" id="356829"/>
    <lineage>
        <taxon>Bacteria</taxon>
        <taxon>Bacillati</taxon>
        <taxon>Actinomycetota</taxon>
        <taxon>Actinomycetes</taxon>
        <taxon>Bifidobacteriales</taxon>
        <taxon>Bifidobacteriaceae</taxon>
        <taxon>Bifidobacterium</taxon>
    </lineage>
</organism>
<dbReference type="RefSeq" id="WP_081693479.1">
    <property type="nucleotide sequence ID" value="NZ_JAXEUP010000063.1"/>
</dbReference>
<comment type="caution">
    <text evidence="1">The sequence shown here is derived from an EMBL/GenBank/DDBJ whole genome shotgun (WGS) entry which is preliminary data.</text>
</comment>
<evidence type="ECO:0000313" key="2">
    <source>
        <dbReference type="Proteomes" id="UP000029080"/>
    </source>
</evidence>
<keyword evidence="2" id="KW-1185">Reference proteome</keyword>
<dbReference type="InterPro" id="IPR010540">
    <property type="entry name" value="CmpB_TMEM229"/>
</dbReference>
<dbReference type="AlphaFoldDB" id="A0A087ECQ7"/>
<dbReference type="eggNOG" id="COG4905">
    <property type="taxonomic scope" value="Bacteria"/>
</dbReference>
<accession>A0A087ECQ7</accession>
<dbReference type="EMBL" id="JGZU01000015">
    <property type="protein sequence ID" value="KFJ05558.1"/>
    <property type="molecule type" value="Genomic_DNA"/>
</dbReference>
<evidence type="ECO:0000313" key="1">
    <source>
        <dbReference type="EMBL" id="KFJ05558.1"/>
    </source>
</evidence>
<name>A0A087ECQ7_9BIFI</name>
<dbReference type="STRING" id="356829.BITS_0241"/>
<protein>
    <submittedName>
        <fullName evidence="1">Putative membrane protein</fullName>
    </submittedName>
</protein>
<dbReference type="Proteomes" id="UP000029080">
    <property type="component" value="Unassembled WGS sequence"/>
</dbReference>
<dbReference type="OrthoDB" id="9789229at2"/>
<reference evidence="1 2" key="1">
    <citation type="submission" date="2014-03" db="EMBL/GenBank/DDBJ databases">
        <title>Genomics of Bifidobacteria.</title>
        <authorList>
            <person name="Ventura M."/>
            <person name="Milani C."/>
            <person name="Lugli G.A."/>
        </authorList>
    </citation>
    <scope>NUCLEOTIDE SEQUENCE [LARGE SCALE GENOMIC DNA]</scope>
    <source>
        <strain evidence="1 2">JCM 13495</strain>
    </source>
</reference>
<proteinExistence type="predicted"/>
<sequence length="410" mass="46496">MENESTAQERRLPLVTRVYGLLTLLSGIITLPAMVLYTIYAIHEGMKQGMVVDAISLAFILSCAQVVVLLINMVCMMVLGVSLLRSRRKHAARWAYALIPLTIIEWLLSLALQGLGSNLIATSVKLCILVALSVSLDPGLLEERRLQHTLRRMEDRDQYETALSQGMLGRDMSGKGYIALDFFNLFWLFMVGSVVGLLIETVYHFAIFGEYQERAGLLWGPFSPIYGFGAVILTVCLNRLWRMNIVLVFCASAVIGGAFEFAVSWIMEVTFGITAWDYTGQWLSIDGRTSGKYMVFWGVLGVAWVKFALPHLLALIQRIPWKRRYTLTVICLVAMLVNAGMTLMALNSWYDRMSGGPQNTPVAQFFERHFDDEYMQERFQTMHIDPGKTGRIDEDAKRFYFTNNDGRWPF</sequence>
<gene>
    <name evidence="1" type="ORF">BITS_0241</name>
</gene>
<dbReference type="Pfam" id="PF06541">
    <property type="entry name" value="ABC_trans_CmpB"/>
    <property type="match status" value="1"/>
</dbReference>